<keyword evidence="3" id="KW-1003">Cell membrane</keyword>
<evidence type="ECO:0000256" key="7">
    <source>
        <dbReference type="SAM" id="Phobius"/>
    </source>
</evidence>
<dbReference type="Gene3D" id="3.30.240.20">
    <property type="entry name" value="bsu07140 like domains"/>
    <property type="match status" value="2"/>
</dbReference>
<dbReference type="InterPro" id="IPR007353">
    <property type="entry name" value="DUF421"/>
</dbReference>
<dbReference type="InterPro" id="IPR012452">
    <property type="entry name" value="DUF1657"/>
</dbReference>
<dbReference type="STRING" id="471514.AN477_16030"/>
<proteinExistence type="inferred from homology"/>
<feature type="transmembrane region" description="Helical" evidence="7">
    <location>
        <begin position="6"/>
        <end position="25"/>
    </location>
</feature>
<comment type="subcellular location">
    <subcellularLocation>
        <location evidence="1">Cell membrane</location>
        <topology evidence="1">Multi-pass membrane protein</topology>
    </subcellularLocation>
</comment>
<evidence type="ECO:0000313" key="10">
    <source>
        <dbReference type="Proteomes" id="UP000050482"/>
    </source>
</evidence>
<dbReference type="Pfam" id="PF07870">
    <property type="entry name" value="DUF1657"/>
    <property type="match status" value="1"/>
</dbReference>
<dbReference type="OrthoDB" id="9778331at2"/>
<evidence type="ECO:0000256" key="6">
    <source>
        <dbReference type="ARBA" id="ARBA00023136"/>
    </source>
</evidence>
<evidence type="ECO:0000313" key="9">
    <source>
        <dbReference type="EMBL" id="KPV42836.1"/>
    </source>
</evidence>
<keyword evidence="10" id="KW-1185">Reference proteome</keyword>
<evidence type="ECO:0000256" key="1">
    <source>
        <dbReference type="ARBA" id="ARBA00004651"/>
    </source>
</evidence>
<organism evidence="9 10">
    <name type="scientific">Alicyclobacillus ferrooxydans</name>
    <dbReference type="NCBI Taxonomy" id="471514"/>
    <lineage>
        <taxon>Bacteria</taxon>
        <taxon>Bacillati</taxon>
        <taxon>Bacillota</taxon>
        <taxon>Bacilli</taxon>
        <taxon>Bacillales</taxon>
        <taxon>Alicyclobacillaceae</taxon>
        <taxon>Alicyclobacillus</taxon>
    </lineage>
</organism>
<feature type="domain" description="YetF C-terminal" evidence="8">
    <location>
        <begin position="78"/>
        <end position="211"/>
    </location>
</feature>
<dbReference type="GO" id="GO:0005886">
    <property type="term" value="C:plasma membrane"/>
    <property type="evidence" value="ECO:0007669"/>
    <property type="project" value="UniProtKB-SubCell"/>
</dbReference>
<dbReference type="InterPro" id="IPR023090">
    <property type="entry name" value="UPF0702_alpha/beta_dom_sf"/>
</dbReference>
<accession>A0A0P9D056</accession>
<dbReference type="PATRIC" id="fig|471514.4.peg.4898"/>
<dbReference type="PANTHER" id="PTHR34582">
    <property type="entry name" value="UPF0702 TRANSMEMBRANE PROTEIN YCAP"/>
    <property type="match status" value="1"/>
</dbReference>
<reference evidence="9 10" key="1">
    <citation type="submission" date="2015-09" db="EMBL/GenBank/DDBJ databases">
        <title>Draft genome sequence of Alicyclobacillus ferrooxydans DSM 22381.</title>
        <authorList>
            <person name="Hemp J."/>
        </authorList>
    </citation>
    <scope>NUCLEOTIDE SEQUENCE [LARGE SCALE GENOMIC DNA]</scope>
    <source>
        <strain evidence="9 10">TC-34</strain>
    </source>
</reference>
<comment type="caution">
    <text evidence="9">The sequence shown here is derived from an EMBL/GenBank/DDBJ whole genome shotgun (WGS) entry which is preliminary data.</text>
</comment>
<keyword evidence="6 7" id="KW-0472">Membrane</keyword>
<dbReference type="AlphaFoldDB" id="A0A0P9D056"/>
<name>A0A0P9D056_9BACL</name>
<dbReference type="Proteomes" id="UP000050482">
    <property type="component" value="Unassembled WGS sequence"/>
</dbReference>
<evidence type="ECO:0000256" key="3">
    <source>
        <dbReference type="ARBA" id="ARBA00022475"/>
    </source>
</evidence>
<evidence type="ECO:0000259" key="8">
    <source>
        <dbReference type="Pfam" id="PF04239"/>
    </source>
</evidence>
<evidence type="ECO:0000256" key="5">
    <source>
        <dbReference type="ARBA" id="ARBA00022989"/>
    </source>
</evidence>
<dbReference type="RefSeq" id="WP_054970167.1">
    <property type="nucleotide sequence ID" value="NZ_LJCO01000069.1"/>
</dbReference>
<evidence type="ECO:0000256" key="4">
    <source>
        <dbReference type="ARBA" id="ARBA00022692"/>
    </source>
</evidence>
<dbReference type="EMBL" id="LJCO01000069">
    <property type="protein sequence ID" value="KPV42836.1"/>
    <property type="molecule type" value="Genomic_DNA"/>
</dbReference>
<evidence type="ECO:0000256" key="2">
    <source>
        <dbReference type="ARBA" id="ARBA00006448"/>
    </source>
</evidence>
<dbReference type="PANTHER" id="PTHR34582:SF6">
    <property type="entry name" value="UPF0702 TRANSMEMBRANE PROTEIN YCAP"/>
    <property type="match status" value="1"/>
</dbReference>
<protein>
    <recommendedName>
        <fullName evidence="8">YetF C-terminal domain-containing protein</fullName>
    </recommendedName>
</protein>
<sequence length="288" mass="30977">MIHLSDEVTVLLHSITTFIGIVIVARVLAQNLMAVIAFAIACMTGITAVDIGVSWTHWFVSVATWIGLTLLAQWASLKSPQFATLIGKQPTIVVQGGKVLEDNLKKAQTPMAQLLSMLRQKNAFQVADVEMGVLEPDGQLSVLLKSESQPVTPKQLNIPVENTSGPVDVVIDGLVQAQALAQLGVSRSWLAGELRRQGIKHIQSIALAQVDGMGSVHVDFYDDTMTPPPTRSNAHPTTLATLKQAQASLETFALETENPAAKQLYTTCAQSLQRVIAQTTPLLEGPKS</sequence>
<keyword evidence="4 7" id="KW-0812">Transmembrane</keyword>
<keyword evidence="5 7" id="KW-1133">Transmembrane helix</keyword>
<dbReference type="Pfam" id="PF04239">
    <property type="entry name" value="DUF421"/>
    <property type="match status" value="1"/>
</dbReference>
<comment type="similarity">
    <text evidence="2">Belongs to the UPF0702 family.</text>
</comment>
<gene>
    <name evidence="9" type="ORF">AN477_16030</name>
</gene>
<feature type="transmembrane region" description="Helical" evidence="7">
    <location>
        <begin position="32"/>
        <end position="49"/>
    </location>
</feature>